<keyword evidence="6" id="KW-0915">Sodium</keyword>
<dbReference type="InterPro" id="IPR038770">
    <property type="entry name" value="Na+/solute_symporter_sf"/>
</dbReference>
<dbReference type="PANTHER" id="PTHR43562:SF3">
    <property type="entry name" value="SODIUM ION_PROTON EXCHANGER (EUROFUNG)"/>
    <property type="match status" value="1"/>
</dbReference>
<evidence type="ECO:0000259" key="12">
    <source>
        <dbReference type="Pfam" id="PF00999"/>
    </source>
</evidence>
<evidence type="ECO:0000256" key="2">
    <source>
        <dbReference type="ARBA" id="ARBA00022448"/>
    </source>
</evidence>
<keyword evidence="3" id="KW-0050">Antiport</keyword>
<keyword evidence="8 11" id="KW-0472">Membrane</keyword>
<evidence type="ECO:0000256" key="1">
    <source>
        <dbReference type="ARBA" id="ARBA00004141"/>
    </source>
</evidence>
<comment type="subcellular location">
    <subcellularLocation>
        <location evidence="1">Membrane</location>
        <topology evidence="1">Multi-pass membrane protein</topology>
    </subcellularLocation>
</comment>
<dbReference type="EMBL" id="CAJVPI010000003">
    <property type="protein sequence ID" value="CAG8451581.1"/>
    <property type="molecule type" value="Genomic_DNA"/>
</dbReference>
<dbReference type="GO" id="GO:0006814">
    <property type="term" value="P:sodium ion transport"/>
    <property type="evidence" value="ECO:0007669"/>
    <property type="project" value="UniProtKB-KW"/>
</dbReference>
<dbReference type="AlphaFoldDB" id="A0A9N8VKJ7"/>
<dbReference type="OrthoDB" id="2345088at2759"/>
<keyword evidence="14" id="KW-1185">Reference proteome</keyword>
<dbReference type="InterPro" id="IPR006153">
    <property type="entry name" value="Cation/H_exchanger_TM"/>
</dbReference>
<accession>A0A9N8VKJ7</accession>
<dbReference type="GO" id="GO:0016020">
    <property type="term" value="C:membrane"/>
    <property type="evidence" value="ECO:0007669"/>
    <property type="project" value="UniProtKB-SubCell"/>
</dbReference>
<dbReference type="Pfam" id="PF00999">
    <property type="entry name" value="Na_H_Exchanger"/>
    <property type="match status" value="1"/>
</dbReference>
<evidence type="ECO:0000256" key="7">
    <source>
        <dbReference type="ARBA" id="ARBA00023065"/>
    </source>
</evidence>
<proteinExistence type="predicted"/>
<evidence type="ECO:0000256" key="5">
    <source>
        <dbReference type="ARBA" id="ARBA00022989"/>
    </source>
</evidence>
<feature type="transmembrane region" description="Helical" evidence="11">
    <location>
        <begin position="251"/>
        <end position="273"/>
    </location>
</feature>
<keyword evidence="4 11" id="KW-0812">Transmembrane</keyword>
<reference evidence="13" key="1">
    <citation type="submission" date="2021-06" db="EMBL/GenBank/DDBJ databases">
        <authorList>
            <person name="Kallberg Y."/>
            <person name="Tangrot J."/>
            <person name="Rosling A."/>
        </authorList>
    </citation>
    <scope>NUCLEOTIDE SEQUENCE</scope>
    <source>
        <strain evidence="13">BR232B</strain>
    </source>
</reference>
<evidence type="ECO:0000256" key="3">
    <source>
        <dbReference type="ARBA" id="ARBA00022449"/>
    </source>
</evidence>
<organism evidence="13 14">
    <name type="scientific">Paraglomus brasilianum</name>
    <dbReference type="NCBI Taxonomy" id="144538"/>
    <lineage>
        <taxon>Eukaryota</taxon>
        <taxon>Fungi</taxon>
        <taxon>Fungi incertae sedis</taxon>
        <taxon>Mucoromycota</taxon>
        <taxon>Glomeromycotina</taxon>
        <taxon>Glomeromycetes</taxon>
        <taxon>Paraglomerales</taxon>
        <taxon>Paraglomeraceae</taxon>
        <taxon>Paraglomus</taxon>
    </lineage>
</organism>
<feature type="transmembrane region" description="Helical" evidence="11">
    <location>
        <begin position="80"/>
        <end position="98"/>
    </location>
</feature>
<feature type="domain" description="Cation/H+ exchanger transmembrane" evidence="12">
    <location>
        <begin position="6"/>
        <end position="272"/>
    </location>
</feature>
<evidence type="ECO:0000256" key="11">
    <source>
        <dbReference type="SAM" id="Phobius"/>
    </source>
</evidence>
<comment type="caution">
    <text evidence="13">The sequence shown here is derived from an EMBL/GenBank/DDBJ whole genome shotgun (WGS) entry which is preliminary data.</text>
</comment>
<evidence type="ECO:0000256" key="4">
    <source>
        <dbReference type="ARBA" id="ARBA00022692"/>
    </source>
</evidence>
<protein>
    <submittedName>
        <fullName evidence="13">418_t:CDS:1</fullName>
    </submittedName>
</protein>
<keyword evidence="9" id="KW-0739">Sodium transport</keyword>
<sequence length="822" mass="93162">MKYAFKFTDSEAISSAASLASTSVAITLAVMRQHRLLMSPIGSLVTTIAMFDDVICLVMLAIITQVFARTIEGWQIARPIVSSICTILVGLGMAFVMPKVYHITRPLIAMRSEKVWREVFLSFMFLYGATFSFLSELVGSSRLLGVLLAGVSLAGIPEACELWEKKVGAIQRWLMAMFFASIGFIIPIKSLFEAKIVGYGLAYSVVSIFSKFVACLVPMMDGKLAIGFAMVARGEVGLVLVKQAFDKGMLGLDALAVTCWAIVLCTIIGAVVSGRIIKKISRRNTEEVVVLDVQEDINAKDSDNCKIGASSGEQSHDIGVVGDKERVVIEVKDDKYKEAEILREQTRVVLELLGLCSLLVIRRHTIYSAGDVLLILDSQTTVSDWDIHYVNENPGCTKEEAHRNLGVELGILLNKLPKRSRRYTKAVTLKKALENCENDSANDLLWKNHLRKLESLAILDRVYKREIKSIAIQEEIGRAEEKILEKKPEKRDSDDQSEKRQRITRSMNMRKTESYTNSITGSESYGLFENNEENEYIQDNEEPNKKSLKDLLGDDLQCSENMKSICQHHDTLYPGENLIDLRPNSNYFKKLPFKILEPYFEELDDRIENLVPSNVHKFLTEFFQQDLSGEEWHIKIDDLHFSDKSDWLMVSVIRILRKTLPPFIMAFSMGPRNPLLNLATLEKPHLNSYVHPCLQACLWYISSICYEFGEIGSKNHIKRECADGVGRRFPKTLAVFGGQSFRLRIHLQFLDYCEGKFCLNEVDNANLPRDFTEMADFVFFYECVIKWALLAREVKKGFEESRAEKRPSRLSYLNNLNVANTL</sequence>
<dbReference type="GO" id="GO:1902600">
    <property type="term" value="P:proton transmembrane transport"/>
    <property type="evidence" value="ECO:0007669"/>
    <property type="project" value="InterPro"/>
</dbReference>
<keyword evidence="5 11" id="KW-1133">Transmembrane helix</keyword>
<evidence type="ECO:0000256" key="8">
    <source>
        <dbReference type="ARBA" id="ARBA00023136"/>
    </source>
</evidence>
<keyword evidence="7" id="KW-0406">Ion transport</keyword>
<feature type="region of interest" description="Disordered" evidence="10">
    <location>
        <begin position="483"/>
        <end position="510"/>
    </location>
</feature>
<evidence type="ECO:0000313" key="13">
    <source>
        <dbReference type="EMBL" id="CAG8451581.1"/>
    </source>
</evidence>
<dbReference type="Gene3D" id="1.20.1530.20">
    <property type="match status" value="1"/>
</dbReference>
<gene>
    <name evidence="13" type="ORF">PBRASI_LOCUS65</name>
</gene>
<feature type="transmembrane region" description="Helical" evidence="11">
    <location>
        <begin position="172"/>
        <end position="190"/>
    </location>
</feature>
<dbReference type="Proteomes" id="UP000789739">
    <property type="component" value="Unassembled WGS sequence"/>
</dbReference>
<feature type="transmembrane region" description="Helical" evidence="11">
    <location>
        <begin position="43"/>
        <end position="68"/>
    </location>
</feature>
<dbReference type="PANTHER" id="PTHR43562">
    <property type="entry name" value="NAPA-TYPE SODIUM/HYDROGEN ANTIPORTER"/>
    <property type="match status" value="1"/>
</dbReference>
<feature type="transmembrane region" description="Helical" evidence="11">
    <location>
        <begin position="196"/>
        <end position="217"/>
    </location>
</feature>
<feature type="compositionally biased region" description="Basic and acidic residues" evidence="10">
    <location>
        <begin position="483"/>
        <end position="501"/>
    </location>
</feature>
<evidence type="ECO:0000313" key="14">
    <source>
        <dbReference type="Proteomes" id="UP000789739"/>
    </source>
</evidence>
<evidence type="ECO:0000256" key="10">
    <source>
        <dbReference type="SAM" id="MobiDB-lite"/>
    </source>
</evidence>
<dbReference type="GO" id="GO:0015297">
    <property type="term" value="F:antiporter activity"/>
    <property type="evidence" value="ECO:0007669"/>
    <property type="project" value="UniProtKB-KW"/>
</dbReference>
<name>A0A9N8VKJ7_9GLOM</name>
<evidence type="ECO:0000256" key="6">
    <source>
        <dbReference type="ARBA" id="ARBA00023053"/>
    </source>
</evidence>
<evidence type="ECO:0000256" key="9">
    <source>
        <dbReference type="ARBA" id="ARBA00023201"/>
    </source>
</evidence>
<feature type="transmembrane region" description="Helical" evidence="11">
    <location>
        <begin position="119"/>
        <end position="137"/>
    </location>
</feature>
<keyword evidence="2" id="KW-0813">Transport</keyword>